<reference evidence="2" key="1">
    <citation type="submission" date="2021-10" db="EMBL/GenBank/DDBJ databases">
        <title>Novel species in genus Arthrobacter.</title>
        <authorList>
            <person name="Liu Y."/>
        </authorList>
    </citation>
    <scope>NUCLEOTIDE SEQUENCE</scope>
    <source>
        <strain evidence="2">Zg-Y453</strain>
    </source>
</reference>
<protein>
    <submittedName>
        <fullName evidence="2">Uncharacterized protein</fullName>
    </submittedName>
</protein>
<organism evidence="2 3">
    <name type="scientific">Arthrobacter caoxuetaonis</name>
    <dbReference type="NCBI Taxonomy" id="2886935"/>
    <lineage>
        <taxon>Bacteria</taxon>
        <taxon>Bacillati</taxon>
        <taxon>Actinomycetota</taxon>
        <taxon>Actinomycetes</taxon>
        <taxon>Micrococcales</taxon>
        <taxon>Micrococcaceae</taxon>
        <taxon>Arthrobacter</taxon>
    </lineage>
</organism>
<proteinExistence type="predicted"/>
<keyword evidence="3" id="KW-1185">Reference proteome</keyword>
<evidence type="ECO:0000313" key="3">
    <source>
        <dbReference type="Proteomes" id="UP001139158"/>
    </source>
</evidence>
<gene>
    <name evidence="2" type="ORF">LJ757_15960</name>
</gene>
<accession>A0A9X1MGB0</accession>
<name>A0A9X1MGB0_9MICC</name>
<comment type="caution">
    <text evidence="2">The sequence shown here is derived from an EMBL/GenBank/DDBJ whole genome shotgun (WGS) entry which is preliminary data.</text>
</comment>
<dbReference type="Proteomes" id="UP001139158">
    <property type="component" value="Unassembled WGS sequence"/>
</dbReference>
<dbReference type="RefSeq" id="WP_227897274.1">
    <property type="nucleotide sequence ID" value="NZ_CP099467.1"/>
</dbReference>
<feature type="region of interest" description="Disordered" evidence="1">
    <location>
        <begin position="225"/>
        <end position="262"/>
    </location>
</feature>
<dbReference type="AlphaFoldDB" id="A0A9X1MGB0"/>
<dbReference type="EMBL" id="JAJFZV010000018">
    <property type="protein sequence ID" value="MCC3299286.1"/>
    <property type="molecule type" value="Genomic_DNA"/>
</dbReference>
<evidence type="ECO:0000313" key="2">
    <source>
        <dbReference type="EMBL" id="MCC3299286.1"/>
    </source>
</evidence>
<sequence>MKTIREIFGAGSRATMSLGWSGREEGYESSAARLSTALVLLSEKTGMRWYRDTEDLMSRKATFVVVPTTPDALAGLLEESRNLDWGETATSFTAFLSTGPADNDLPAAARIHITCGSPLDRWNKIHLALDDAFPLGSVSDAAVMFAEFVRIWQPDYARLSNSEVNATLPLTRASYISWTSAKAYTEPESEKEAAFAFGDGTLRVAREWTVDGIVGLNQALTEAGAPQLSVRPKKQDTPQFPDELPEGLESLDHEVELAPQGA</sequence>
<evidence type="ECO:0000256" key="1">
    <source>
        <dbReference type="SAM" id="MobiDB-lite"/>
    </source>
</evidence>